<accession>A0A1I0GLI2</accession>
<evidence type="ECO:0000313" key="2">
    <source>
        <dbReference type="EMBL" id="SET71840.1"/>
    </source>
</evidence>
<keyword evidence="1" id="KW-1133">Transmembrane helix</keyword>
<keyword evidence="1" id="KW-0812">Transmembrane</keyword>
<dbReference type="EMBL" id="FOHS01000003">
    <property type="protein sequence ID" value="SET71840.1"/>
    <property type="molecule type" value="Genomic_DNA"/>
</dbReference>
<keyword evidence="3" id="KW-1185">Reference proteome</keyword>
<feature type="transmembrane region" description="Helical" evidence="1">
    <location>
        <begin position="51"/>
        <end position="69"/>
    </location>
</feature>
<feature type="transmembrane region" description="Helical" evidence="1">
    <location>
        <begin position="75"/>
        <end position="94"/>
    </location>
</feature>
<name>A0A1I0GLI2_9BACT</name>
<keyword evidence="1" id="KW-0472">Membrane</keyword>
<organism evidence="2 3">
    <name type="scientific">Hymenobacter actinosclerus</name>
    <dbReference type="NCBI Taxonomy" id="82805"/>
    <lineage>
        <taxon>Bacteria</taxon>
        <taxon>Pseudomonadati</taxon>
        <taxon>Bacteroidota</taxon>
        <taxon>Cytophagia</taxon>
        <taxon>Cytophagales</taxon>
        <taxon>Hymenobacteraceae</taxon>
        <taxon>Hymenobacter</taxon>
    </lineage>
</organism>
<gene>
    <name evidence="2" type="ORF">SAMN04487998_2476</name>
</gene>
<evidence type="ECO:0000256" key="1">
    <source>
        <dbReference type="SAM" id="Phobius"/>
    </source>
</evidence>
<reference evidence="3" key="1">
    <citation type="submission" date="2016-10" db="EMBL/GenBank/DDBJ databases">
        <authorList>
            <person name="Varghese N."/>
            <person name="Submissions S."/>
        </authorList>
    </citation>
    <scope>NUCLEOTIDE SEQUENCE [LARGE SCALE GENOMIC DNA]</scope>
    <source>
        <strain evidence="3">DSM 15310</strain>
    </source>
</reference>
<evidence type="ECO:0008006" key="4">
    <source>
        <dbReference type="Google" id="ProtNLM"/>
    </source>
</evidence>
<dbReference type="AlphaFoldDB" id="A0A1I0GLI2"/>
<proteinExistence type="predicted"/>
<sequence length="193" mass="22268">MLIPATPPTFAEYQLIHQTQERQRTPAPQQVRQVYTPVTSDPWPKLLHRSLQSAFFLAAGFVGALFIPGELKGKIRVFGVIVVIGLLGTAFSLLHQRWEYWRAFKQQRARPQPESLEFSEAGLRLHYPLGTVFHPWDSLCRIREMGDWLLLYPDMEFCYYLNLQRLPVPLTAADVRALIQWSDMRTGKAIFAV</sequence>
<evidence type="ECO:0000313" key="3">
    <source>
        <dbReference type="Proteomes" id="UP000198697"/>
    </source>
</evidence>
<dbReference type="Proteomes" id="UP000198697">
    <property type="component" value="Unassembled WGS sequence"/>
</dbReference>
<protein>
    <recommendedName>
        <fullName evidence="4">YcxB-like protein</fullName>
    </recommendedName>
</protein>